<dbReference type="SUPFAM" id="SSF55874">
    <property type="entry name" value="ATPase domain of HSP90 chaperone/DNA topoisomerase II/histidine kinase"/>
    <property type="match status" value="1"/>
</dbReference>
<feature type="transmembrane region" description="Helical" evidence="1">
    <location>
        <begin position="175"/>
        <end position="193"/>
    </location>
</feature>
<keyword evidence="1" id="KW-0812">Transmembrane</keyword>
<name>I1D2D3_9PSEU</name>
<dbReference type="GO" id="GO:0016301">
    <property type="term" value="F:kinase activity"/>
    <property type="evidence" value="ECO:0007669"/>
    <property type="project" value="UniProtKB-KW"/>
</dbReference>
<feature type="transmembrane region" description="Helical" evidence="1">
    <location>
        <begin position="214"/>
        <end position="234"/>
    </location>
</feature>
<evidence type="ECO:0000256" key="1">
    <source>
        <dbReference type="SAM" id="Phobius"/>
    </source>
</evidence>
<keyword evidence="3" id="KW-1185">Reference proteome</keyword>
<proteinExistence type="predicted"/>
<reference evidence="2 3" key="1">
    <citation type="submission" date="2011-09" db="EMBL/GenBank/DDBJ databases">
        <authorList>
            <consortium name="US DOE Joint Genome Institute (JGI-PGF)"/>
            <person name="Lucas S."/>
            <person name="Han J."/>
            <person name="Lapidus A."/>
            <person name="Cheng J.-F."/>
            <person name="Goodwin L."/>
            <person name="Pitluck S."/>
            <person name="Peters L."/>
            <person name="Land M.L."/>
            <person name="Hauser L."/>
            <person name="Brambilla E."/>
            <person name="Klenk H.-P."/>
            <person name="Woyke T.J."/>
        </authorList>
    </citation>
    <scope>NUCLEOTIDE SEQUENCE [LARGE SCALE GENOMIC DNA]</scope>
    <source>
        <strain evidence="2 3">K62</strain>
    </source>
</reference>
<keyword evidence="2" id="KW-0418">Kinase</keyword>
<keyword evidence="2" id="KW-0808">Transferase</keyword>
<dbReference type="AlphaFoldDB" id="I1D2D3"/>
<sequence length="480" mass="52153">MKMFAFGWEPGRAIIVAMPSARAMSSLRDRLFGKGALAPGHHPDLHTMPHAVMARRALHGFYRRMALSRLVVALLWTVFMTVPPHAPGRVGDLVGASVVAGVAAMVSAVAAWVHHHDGVLEWMRDRAVLGWMSSYLRRTARERRVSVDVPGAAEGASVLALTALTAWAAPSAGEVASVEWSLAFTLLLLYFPFSQYVIDPAWYQPDLARRAGFAWFRFLLPLALAGAGLVLYRVCAPTASVGPDGAVVIAGLMMRLYVDVSLVNSLLAALPSSLRDQRKDLSDAVSSALHSKIKNQLRLLSHQLDLDSQSAEVRASWHRLMHQVESLRRHPFREDGGVDIDDILEGVKSTCGSLAHDRSAIEVSVERSPEGGSPLRPTDLSLLEIVLGDLCGNAVREANRQGGPMFKIRVSVSTTREGSRRRVTVVVKDDGRGFDAAAPLSRMDSSLAVLDRRLRRRGGGLDFSRSSSGGAQVRATWLAL</sequence>
<feature type="transmembrane region" description="Helical" evidence="1">
    <location>
        <begin position="246"/>
        <end position="270"/>
    </location>
</feature>
<evidence type="ECO:0000313" key="2">
    <source>
        <dbReference type="EMBL" id="EIE99107.1"/>
    </source>
</evidence>
<dbReference type="STRING" id="928724.SacglDRAFT_02208"/>
<evidence type="ECO:0000313" key="3">
    <source>
        <dbReference type="Proteomes" id="UP000005087"/>
    </source>
</evidence>
<keyword evidence="1" id="KW-0472">Membrane</keyword>
<protein>
    <submittedName>
        <fullName evidence="2">Signal transduction histidine kinase</fullName>
    </submittedName>
</protein>
<dbReference type="InterPro" id="IPR036890">
    <property type="entry name" value="HATPase_C_sf"/>
</dbReference>
<feature type="transmembrane region" description="Helical" evidence="1">
    <location>
        <begin position="65"/>
        <end position="82"/>
    </location>
</feature>
<organism evidence="2 3">
    <name type="scientific">Saccharomonospora glauca K62</name>
    <dbReference type="NCBI Taxonomy" id="928724"/>
    <lineage>
        <taxon>Bacteria</taxon>
        <taxon>Bacillati</taxon>
        <taxon>Actinomycetota</taxon>
        <taxon>Actinomycetes</taxon>
        <taxon>Pseudonocardiales</taxon>
        <taxon>Pseudonocardiaceae</taxon>
        <taxon>Saccharomonospora</taxon>
    </lineage>
</organism>
<keyword evidence="1" id="KW-1133">Transmembrane helix</keyword>
<accession>I1D2D3</accession>
<dbReference type="EMBL" id="CM001484">
    <property type="protein sequence ID" value="EIE99107.1"/>
    <property type="molecule type" value="Genomic_DNA"/>
</dbReference>
<reference evidence="3" key="2">
    <citation type="submission" date="2012-01" db="EMBL/GenBank/DDBJ databases">
        <title>Noncontiguous Finished sequence of chromosome of Saccharomonospora glauca K62.</title>
        <authorList>
            <consortium name="US DOE Joint Genome Institute"/>
            <person name="Lucas S."/>
            <person name="Han J."/>
            <person name="Lapidus A."/>
            <person name="Cheng J.-F."/>
            <person name="Goodwin L."/>
            <person name="Pitluck S."/>
            <person name="Peters L."/>
            <person name="Mikhailova N."/>
            <person name="Held B."/>
            <person name="Detter J.C."/>
            <person name="Han C."/>
            <person name="Tapia R."/>
            <person name="Land M."/>
            <person name="Hauser L."/>
            <person name="Kyrpides N."/>
            <person name="Ivanova N."/>
            <person name="Pagani I."/>
            <person name="Brambilla E.-M."/>
            <person name="Klenk H.-P."/>
            <person name="Woyke T."/>
        </authorList>
    </citation>
    <scope>NUCLEOTIDE SEQUENCE [LARGE SCALE GENOMIC DNA]</scope>
    <source>
        <strain evidence="3">K62</strain>
    </source>
</reference>
<dbReference type="Proteomes" id="UP000005087">
    <property type="component" value="Chromosome"/>
</dbReference>
<dbReference type="eggNOG" id="COG4585">
    <property type="taxonomic scope" value="Bacteria"/>
</dbReference>
<dbReference type="Gene3D" id="3.30.565.10">
    <property type="entry name" value="Histidine kinase-like ATPase, C-terminal domain"/>
    <property type="match status" value="1"/>
</dbReference>
<gene>
    <name evidence="2" type="ORF">SacglDRAFT_02208</name>
</gene>
<feature type="transmembrane region" description="Helical" evidence="1">
    <location>
        <begin position="94"/>
        <end position="114"/>
    </location>
</feature>
<dbReference type="HOGENOM" id="CLU_595709_0_0_11"/>